<dbReference type="SUPFAM" id="SSF50341">
    <property type="entry name" value="CheW-like"/>
    <property type="match status" value="1"/>
</dbReference>
<dbReference type="Pfam" id="PF02518">
    <property type="entry name" value="HATPase_c"/>
    <property type="match status" value="1"/>
</dbReference>
<keyword evidence="5 12" id="KW-0597">Phosphoprotein</keyword>
<evidence type="ECO:0000256" key="13">
    <source>
        <dbReference type="SAM" id="MobiDB-lite"/>
    </source>
</evidence>
<dbReference type="Gene3D" id="1.20.120.160">
    <property type="entry name" value="HPT domain"/>
    <property type="match status" value="1"/>
</dbReference>
<dbReference type="InterPro" id="IPR037006">
    <property type="entry name" value="CheA-like_homodim_sf"/>
</dbReference>
<dbReference type="InterPro" id="IPR051315">
    <property type="entry name" value="Bact_Chemotaxis_CheA"/>
</dbReference>
<organism evidence="17 18">
    <name type="scientific">Azospira restricta</name>
    <dbReference type="NCBI Taxonomy" id="404405"/>
    <lineage>
        <taxon>Bacteria</taxon>
        <taxon>Pseudomonadati</taxon>
        <taxon>Pseudomonadota</taxon>
        <taxon>Betaproteobacteria</taxon>
        <taxon>Rhodocyclales</taxon>
        <taxon>Rhodocyclaceae</taxon>
        <taxon>Azospira</taxon>
    </lineage>
</organism>
<dbReference type="Pfam" id="PF01584">
    <property type="entry name" value="CheW"/>
    <property type="match status" value="1"/>
</dbReference>
<keyword evidence="6" id="KW-0808">Transferase</keyword>
<dbReference type="InterPro" id="IPR036641">
    <property type="entry name" value="HPT_dom_sf"/>
</dbReference>
<keyword evidence="4" id="KW-0145">Chemotaxis</keyword>
<dbReference type="Pfam" id="PF01627">
    <property type="entry name" value="Hpt"/>
    <property type="match status" value="1"/>
</dbReference>
<dbReference type="GO" id="GO:0005524">
    <property type="term" value="F:ATP binding"/>
    <property type="evidence" value="ECO:0007669"/>
    <property type="project" value="UniProtKB-KW"/>
</dbReference>
<dbReference type="CDD" id="cd16916">
    <property type="entry name" value="HATPase_CheA-like"/>
    <property type="match status" value="1"/>
</dbReference>
<dbReference type="CDD" id="cd00731">
    <property type="entry name" value="CheA_reg"/>
    <property type="match status" value="1"/>
</dbReference>
<dbReference type="AlphaFoldDB" id="A0A974SS37"/>
<dbReference type="SUPFAM" id="SSF47226">
    <property type="entry name" value="Histidine-containing phosphotransfer domain, HPT domain"/>
    <property type="match status" value="1"/>
</dbReference>
<evidence type="ECO:0000313" key="18">
    <source>
        <dbReference type="Proteomes" id="UP000663444"/>
    </source>
</evidence>
<accession>A0A974SS37</accession>
<dbReference type="KEGG" id="ares:IWH25_08930"/>
<dbReference type="Proteomes" id="UP000663444">
    <property type="component" value="Chromosome"/>
</dbReference>
<dbReference type="InterPro" id="IPR004105">
    <property type="entry name" value="CheA-like_dim"/>
</dbReference>
<dbReference type="EMBL" id="CP064781">
    <property type="protein sequence ID" value="QRJ65427.1"/>
    <property type="molecule type" value="Genomic_DNA"/>
</dbReference>
<evidence type="ECO:0000259" key="15">
    <source>
        <dbReference type="PROSITE" id="PS50851"/>
    </source>
</evidence>
<evidence type="ECO:0000256" key="9">
    <source>
        <dbReference type="ARBA" id="ARBA00022840"/>
    </source>
</evidence>
<dbReference type="SMART" id="SM00260">
    <property type="entry name" value="CheW"/>
    <property type="match status" value="1"/>
</dbReference>
<sequence length="734" mass="76874">MTIDMSQFYQVFFEETAEHLAEMESLLLGLDVAAPDAEQLNAIFRAAHSIKGSSGTFGFTDLAEVTHILENLLDRIRKHELALRDDMVDAFLAAGDTLQAMLAAHRGGTPVAADTVAGVCATLRALSGAAGAPAHDAAPAPSPALPAMACYALEFVPTPEATADPAALANLLDELRALGELTVLERPADGAAGGWRLQLATAAPPAQIEDLLAFVAADGAWRVTSASGEVVDAGGAFGLFAEETPADEGYGFFEPLPTTASPAAEEGDGFGFFDPLPVPEAPPSAEAPPAIEEGDGFGLFLPLPEPLPAAAEPAAEPAAAAPAPAGRKARPLPAAAGESASIRVSVERADQLINLVGELVITQAMLLQCAAQMNDAAPEALLGGLAQLERNTRGLQEAVMSIRMMPISFVFSRFPRVVRDLSSKLGKQVELKMSGESTELDKGLIERIADPLTHLIRNSLDHGIEPPEQRLAAGKPAAGTITLKAAHQGGNIVIEVGDDGAGLNRQRILAKARERGFAVSDQMPDQEVWALIFEAGFSTADVVTDVSGRGVGMDVVRRNIQAMGGRIEIESMPGIGTRMTVRLPLTLAILDGMSVAVGEHTYILPLSYVIESLQPAAGDVKTVSNQGRVIQVRGEYLPVVSLQEMFRVPGAETDFTRGIMIVLDADGAKAALFVDALVGQHQVVIKSLEQNYRRVPGISGATIMGDGRVALILDVSALIDAARTTPQAAEAVPA</sequence>
<keyword evidence="9" id="KW-0067">ATP-binding</keyword>
<evidence type="ECO:0000256" key="5">
    <source>
        <dbReference type="ARBA" id="ARBA00022553"/>
    </source>
</evidence>
<dbReference type="SUPFAM" id="SSF47384">
    <property type="entry name" value="Homodimeric domain of signal transducing histidine kinase"/>
    <property type="match status" value="1"/>
</dbReference>
<dbReference type="PANTHER" id="PTHR43395">
    <property type="entry name" value="SENSOR HISTIDINE KINASE CHEA"/>
    <property type="match status" value="1"/>
</dbReference>
<evidence type="ECO:0000256" key="2">
    <source>
        <dbReference type="ARBA" id="ARBA00012438"/>
    </source>
</evidence>
<feature type="domain" description="CheW-like" evidence="15">
    <location>
        <begin position="589"/>
        <end position="724"/>
    </location>
</feature>
<dbReference type="CDD" id="cd00088">
    <property type="entry name" value="HPT"/>
    <property type="match status" value="1"/>
</dbReference>
<dbReference type="GO" id="GO:0006935">
    <property type="term" value="P:chemotaxis"/>
    <property type="evidence" value="ECO:0007669"/>
    <property type="project" value="UniProtKB-KW"/>
</dbReference>
<dbReference type="GO" id="GO:0000155">
    <property type="term" value="F:phosphorelay sensor kinase activity"/>
    <property type="evidence" value="ECO:0007669"/>
    <property type="project" value="InterPro"/>
</dbReference>
<evidence type="ECO:0000256" key="11">
    <source>
        <dbReference type="ARBA" id="ARBA00035100"/>
    </source>
</evidence>
<dbReference type="InterPro" id="IPR036061">
    <property type="entry name" value="CheW-like_dom_sf"/>
</dbReference>
<keyword evidence="18" id="KW-1185">Reference proteome</keyword>
<dbReference type="Gene3D" id="2.30.30.40">
    <property type="entry name" value="SH3 Domains"/>
    <property type="match status" value="1"/>
</dbReference>
<evidence type="ECO:0000256" key="8">
    <source>
        <dbReference type="ARBA" id="ARBA00022777"/>
    </source>
</evidence>
<dbReference type="PROSITE" id="PS50109">
    <property type="entry name" value="HIS_KIN"/>
    <property type="match status" value="1"/>
</dbReference>
<dbReference type="Gene3D" id="3.30.565.10">
    <property type="entry name" value="Histidine kinase-like ATPase, C-terminal domain"/>
    <property type="match status" value="1"/>
</dbReference>
<dbReference type="RefSeq" id="WP_203388958.1">
    <property type="nucleotide sequence ID" value="NZ_CP064781.1"/>
</dbReference>
<dbReference type="InterPro" id="IPR003594">
    <property type="entry name" value="HATPase_dom"/>
</dbReference>
<evidence type="ECO:0000313" key="17">
    <source>
        <dbReference type="EMBL" id="QRJ65427.1"/>
    </source>
</evidence>
<dbReference type="SMART" id="SM01231">
    <property type="entry name" value="H-kinase_dim"/>
    <property type="match status" value="1"/>
</dbReference>
<feature type="modified residue" description="Phosphohistidine" evidence="12">
    <location>
        <position position="48"/>
    </location>
</feature>
<feature type="domain" description="HPt" evidence="16">
    <location>
        <begin position="1"/>
        <end position="105"/>
    </location>
</feature>
<dbReference type="PROSITE" id="PS50851">
    <property type="entry name" value="CHEW"/>
    <property type="match status" value="1"/>
</dbReference>
<dbReference type="PROSITE" id="PS50894">
    <property type="entry name" value="HPT"/>
    <property type="match status" value="1"/>
</dbReference>
<dbReference type="SMART" id="SM00387">
    <property type="entry name" value="HATPase_c"/>
    <property type="match status" value="1"/>
</dbReference>
<evidence type="ECO:0000259" key="16">
    <source>
        <dbReference type="PROSITE" id="PS50894"/>
    </source>
</evidence>
<gene>
    <name evidence="17" type="ORF">IWH25_08930</name>
</gene>
<dbReference type="Gene3D" id="1.10.287.560">
    <property type="entry name" value="Histidine kinase CheA-like, homodimeric domain"/>
    <property type="match status" value="1"/>
</dbReference>
<dbReference type="InterPro" id="IPR004358">
    <property type="entry name" value="Sig_transdc_His_kin-like_C"/>
</dbReference>
<dbReference type="InterPro" id="IPR002545">
    <property type="entry name" value="CheW-lke_dom"/>
</dbReference>
<dbReference type="InterPro" id="IPR008207">
    <property type="entry name" value="Sig_transdc_His_kin_Hpt_dom"/>
</dbReference>
<keyword evidence="7" id="KW-0547">Nucleotide-binding</keyword>
<dbReference type="PANTHER" id="PTHR43395:SF10">
    <property type="entry name" value="CHEMOTAXIS PROTEIN CHEA"/>
    <property type="match status" value="1"/>
</dbReference>
<evidence type="ECO:0000256" key="4">
    <source>
        <dbReference type="ARBA" id="ARBA00022500"/>
    </source>
</evidence>
<evidence type="ECO:0000256" key="12">
    <source>
        <dbReference type="PROSITE-ProRule" id="PRU00110"/>
    </source>
</evidence>
<dbReference type="Pfam" id="PF02895">
    <property type="entry name" value="H-kinase_dim"/>
    <property type="match status" value="1"/>
</dbReference>
<dbReference type="SMART" id="SM00073">
    <property type="entry name" value="HPT"/>
    <property type="match status" value="1"/>
</dbReference>
<dbReference type="FunFam" id="2.30.30.40:FF:000048">
    <property type="entry name" value="Chemotaxis protein CheA, putative"/>
    <property type="match status" value="1"/>
</dbReference>
<evidence type="ECO:0000256" key="1">
    <source>
        <dbReference type="ARBA" id="ARBA00000085"/>
    </source>
</evidence>
<evidence type="ECO:0000256" key="6">
    <source>
        <dbReference type="ARBA" id="ARBA00022679"/>
    </source>
</evidence>
<dbReference type="InterPro" id="IPR036890">
    <property type="entry name" value="HATPase_C_sf"/>
</dbReference>
<dbReference type="PRINTS" id="PR00344">
    <property type="entry name" value="BCTRLSENSOR"/>
</dbReference>
<evidence type="ECO:0000259" key="14">
    <source>
        <dbReference type="PROSITE" id="PS50109"/>
    </source>
</evidence>
<dbReference type="FunFam" id="3.30.565.10:FF:000016">
    <property type="entry name" value="Chemotaxis protein CheA, putative"/>
    <property type="match status" value="1"/>
</dbReference>
<comment type="function">
    <text evidence="11">Involved in the transmission of sensory signals from the chemoreceptors to the flagellar motors. CheA is autophosphorylated; it can transfer its phosphate group to either CheB or CheY.</text>
</comment>
<reference evidence="17" key="1">
    <citation type="submission" date="2020-11" db="EMBL/GenBank/DDBJ databases">
        <title>Azospira restricta DSM 18626 genome sequence.</title>
        <authorList>
            <person name="Moe W.M."/>
        </authorList>
    </citation>
    <scope>NUCLEOTIDE SEQUENCE</scope>
    <source>
        <strain evidence="17">DSM 18626</strain>
    </source>
</reference>
<evidence type="ECO:0000256" key="3">
    <source>
        <dbReference type="ARBA" id="ARBA00021495"/>
    </source>
</evidence>
<name>A0A974SS37_9RHOO</name>
<evidence type="ECO:0000256" key="7">
    <source>
        <dbReference type="ARBA" id="ARBA00022741"/>
    </source>
</evidence>
<evidence type="ECO:0000256" key="10">
    <source>
        <dbReference type="ARBA" id="ARBA00023012"/>
    </source>
</evidence>
<protein>
    <recommendedName>
        <fullName evidence="3">Chemotaxis protein CheA</fullName>
        <ecNumber evidence="2">2.7.13.3</ecNumber>
    </recommendedName>
</protein>
<keyword evidence="10" id="KW-0902">Two-component regulatory system</keyword>
<proteinExistence type="predicted"/>
<feature type="domain" description="Histidine kinase" evidence="14">
    <location>
        <begin position="381"/>
        <end position="587"/>
    </location>
</feature>
<comment type="catalytic activity">
    <reaction evidence="1">
        <text>ATP + protein L-histidine = ADP + protein N-phospho-L-histidine.</text>
        <dbReference type="EC" id="2.7.13.3"/>
    </reaction>
</comment>
<dbReference type="GO" id="GO:0005737">
    <property type="term" value="C:cytoplasm"/>
    <property type="evidence" value="ECO:0007669"/>
    <property type="project" value="InterPro"/>
</dbReference>
<feature type="region of interest" description="Disordered" evidence="13">
    <location>
        <begin position="311"/>
        <end position="334"/>
    </location>
</feature>
<keyword evidence="8" id="KW-0418">Kinase</keyword>
<dbReference type="EC" id="2.7.13.3" evidence="2"/>
<dbReference type="InterPro" id="IPR036097">
    <property type="entry name" value="HisK_dim/P_sf"/>
</dbReference>
<dbReference type="InterPro" id="IPR005467">
    <property type="entry name" value="His_kinase_dom"/>
</dbReference>
<dbReference type="SUPFAM" id="SSF55874">
    <property type="entry name" value="ATPase domain of HSP90 chaperone/DNA topoisomerase II/histidine kinase"/>
    <property type="match status" value="1"/>
</dbReference>